<accession>A0A5R9AG90</accession>
<dbReference type="AlphaFoldDB" id="A0A5R9AG90"/>
<dbReference type="InterPro" id="IPR011701">
    <property type="entry name" value="MFS"/>
</dbReference>
<feature type="transmembrane region" description="Helical" evidence="5">
    <location>
        <begin position="350"/>
        <end position="369"/>
    </location>
</feature>
<dbReference type="Proteomes" id="UP000306544">
    <property type="component" value="Unassembled WGS sequence"/>
</dbReference>
<feature type="transmembrane region" description="Helical" evidence="5">
    <location>
        <begin position="174"/>
        <end position="195"/>
    </location>
</feature>
<evidence type="ECO:0000313" key="7">
    <source>
        <dbReference type="EMBL" id="TLP76897.1"/>
    </source>
</evidence>
<feature type="transmembrane region" description="Helical" evidence="5">
    <location>
        <begin position="81"/>
        <end position="101"/>
    </location>
</feature>
<evidence type="ECO:0000256" key="5">
    <source>
        <dbReference type="SAM" id="Phobius"/>
    </source>
</evidence>
<dbReference type="CDD" id="cd17321">
    <property type="entry name" value="MFS_MMR_MDR_like"/>
    <property type="match status" value="1"/>
</dbReference>
<feature type="transmembrane region" description="Helical" evidence="5">
    <location>
        <begin position="315"/>
        <end position="338"/>
    </location>
</feature>
<dbReference type="InterPro" id="IPR036259">
    <property type="entry name" value="MFS_trans_sf"/>
</dbReference>
<feature type="transmembrane region" description="Helical" evidence="5">
    <location>
        <begin position="216"/>
        <end position="236"/>
    </location>
</feature>
<dbReference type="PROSITE" id="PS50850">
    <property type="entry name" value="MFS"/>
    <property type="match status" value="1"/>
</dbReference>
<dbReference type="OrthoDB" id="7375466at2"/>
<feature type="transmembrane region" description="Helical" evidence="5">
    <location>
        <begin position="51"/>
        <end position="69"/>
    </location>
</feature>
<feature type="transmembrane region" description="Helical" evidence="5">
    <location>
        <begin position="242"/>
        <end position="260"/>
    </location>
</feature>
<feature type="transmembrane region" description="Helical" evidence="5">
    <location>
        <begin position="289"/>
        <end position="309"/>
    </location>
</feature>
<dbReference type="EMBL" id="VAWA01000006">
    <property type="protein sequence ID" value="TLP76897.1"/>
    <property type="molecule type" value="Genomic_DNA"/>
</dbReference>
<evidence type="ECO:0000256" key="3">
    <source>
        <dbReference type="ARBA" id="ARBA00022989"/>
    </source>
</evidence>
<feature type="domain" description="Major facilitator superfamily (MFS) profile" evidence="6">
    <location>
        <begin position="15"/>
        <end position="477"/>
    </location>
</feature>
<feature type="transmembrane region" description="Helical" evidence="5">
    <location>
        <begin position="375"/>
        <end position="396"/>
    </location>
</feature>
<dbReference type="GO" id="GO:0022857">
    <property type="term" value="F:transmembrane transporter activity"/>
    <property type="evidence" value="ECO:0007669"/>
    <property type="project" value="InterPro"/>
</dbReference>
<feature type="transmembrane region" description="Helical" evidence="5">
    <location>
        <begin position="451"/>
        <end position="473"/>
    </location>
</feature>
<keyword evidence="4 5" id="KW-0472">Membrane</keyword>
<dbReference type="RefSeq" id="WP_138170040.1">
    <property type="nucleotide sequence ID" value="NZ_VAWA01000006.1"/>
</dbReference>
<keyword evidence="3 5" id="KW-1133">Transmembrane helix</keyword>
<keyword evidence="2 5" id="KW-0812">Transmembrane</keyword>
<evidence type="ECO:0000259" key="6">
    <source>
        <dbReference type="PROSITE" id="PS50850"/>
    </source>
</evidence>
<feature type="transmembrane region" description="Helical" evidence="5">
    <location>
        <begin position="425"/>
        <end position="445"/>
    </location>
</feature>
<comment type="caution">
    <text evidence="7">The sequence shown here is derived from an EMBL/GenBank/DDBJ whole genome shotgun (WGS) entry which is preliminary data.</text>
</comment>
<dbReference type="PANTHER" id="PTHR42718:SF39">
    <property type="entry name" value="ACTINORHODIN TRANSPORTER-RELATED"/>
    <property type="match status" value="1"/>
</dbReference>
<proteinExistence type="predicted"/>
<gene>
    <name evidence="7" type="ORF">FEF27_06555</name>
</gene>
<reference evidence="7 8" key="1">
    <citation type="submission" date="2019-05" db="EMBL/GenBank/DDBJ databases">
        <title>Nesterenkonia sp. GY239, isolated from the Southern Atlantic Ocean.</title>
        <authorList>
            <person name="Zhang G."/>
        </authorList>
    </citation>
    <scope>NUCLEOTIDE SEQUENCE [LARGE SCALE GENOMIC DNA]</scope>
    <source>
        <strain evidence="7 8">GY239</strain>
    </source>
</reference>
<evidence type="ECO:0000256" key="1">
    <source>
        <dbReference type="ARBA" id="ARBA00004651"/>
    </source>
</evidence>
<dbReference type="SUPFAM" id="SSF103473">
    <property type="entry name" value="MFS general substrate transporter"/>
    <property type="match status" value="1"/>
</dbReference>
<feature type="transmembrane region" description="Helical" evidence="5">
    <location>
        <begin position="139"/>
        <end position="162"/>
    </location>
</feature>
<sequence>MRDRHRPGAAPSARVLTALLLPLFASLMSISSVMVALPAIEEGLGATAADLQWVLSGYALAFGVGLVPAGRAGDLWGRRRFFLLGTAVFAAASLAAAFSPSPLMLNAMRIVAGLGAAMLVPQIIGIIQRMFTGQARGRAYGLMSTVIGVAVAVGPLLAGVLIDSASAEAGWRLVFLLNVPVTAVALIAAFCWLPKFQDGDSARSRRAGVQRGLGKLDPLGAVLLSVAIVCVMLPVIQYQNLTGAAVAVAGLALLGLWFWWEKRLGERDAEAPMVNIALFTLPSYTWNSAVLILYFAGMPGIWAVVAIYVQQGLGLSALTAGLVMLPSAGMVILLAAQVGRRVERMGARMLVLGSIAAVVSMLVLAAAALLETTPWASVGWVAVALGVNGLSQALIIPSAQTLSMQDVPEPMAGAAGGVAQSAQRVVTAIGLAVVTAVYFGVLSGFDHQSALLVVALLVAGIMVFSVVAAVGAARRAATQRQRQRSTPVTADE</sequence>
<evidence type="ECO:0000313" key="8">
    <source>
        <dbReference type="Proteomes" id="UP000306544"/>
    </source>
</evidence>
<evidence type="ECO:0000256" key="2">
    <source>
        <dbReference type="ARBA" id="ARBA00022692"/>
    </source>
</evidence>
<dbReference type="Pfam" id="PF07690">
    <property type="entry name" value="MFS_1"/>
    <property type="match status" value="1"/>
</dbReference>
<dbReference type="Gene3D" id="1.20.1250.20">
    <property type="entry name" value="MFS general substrate transporter like domains"/>
    <property type="match status" value="1"/>
</dbReference>
<protein>
    <submittedName>
        <fullName evidence="7">MFS transporter</fullName>
    </submittedName>
</protein>
<dbReference type="PANTHER" id="PTHR42718">
    <property type="entry name" value="MAJOR FACILITATOR SUPERFAMILY MULTIDRUG TRANSPORTER MFSC"/>
    <property type="match status" value="1"/>
</dbReference>
<evidence type="ECO:0000256" key="4">
    <source>
        <dbReference type="ARBA" id="ARBA00023136"/>
    </source>
</evidence>
<name>A0A5R9AG90_9MICC</name>
<organism evidence="7 8">
    <name type="scientific">Nesterenkonia sphaerica</name>
    <dbReference type="NCBI Taxonomy" id="1804988"/>
    <lineage>
        <taxon>Bacteria</taxon>
        <taxon>Bacillati</taxon>
        <taxon>Actinomycetota</taxon>
        <taxon>Actinomycetes</taxon>
        <taxon>Micrococcales</taxon>
        <taxon>Micrococcaceae</taxon>
        <taxon>Nesterenkonia</taxon>
    </lineage>
</organism>
<comment type="subcellular location">
    <subcellularLocation>
        <location evidence="1">Cell membrane</location>
        <topology evidence="1">Multi-pass membrane protein</topology>
    </subcellularLocation>
</comment>
<dbReference type="GO" id="GO:0005886">
    <property type="term" value="C:plasma membrane"/>
    <property type="evidence" value="ECO:0007669"/>
    <property type="project" value="UniProtKB-SubCell"/>
</dbReference>
<dbReference type="InterPro" id="IPR020846">
    <property type="entry name" value="MFS_dom"/>
</dbReference>
<dbReference type="PRINTS" id="PR01036">
    <property type="entry name" value="TCRTETB"/>
</dbReference>
<dbReference type="Gene3D" id="1.20.1720.10">
    <property type="entry name" value="Multidrug resistance protein D"/>
    <property type="match status" value="1"/>
</dbReference>
<feature type="transmembrane region" description="Helical" evidence="5">
    <location>
        <begin position="107"/>
        <end position="127"/>
    </location>
</feature>
<keyword evidence="8" id="KW-1185">Reference proteome</keyword>